<evidence type="ECO:0000256" key="11">
    <source>
        <dbReference type="HAMAP-Rule" id="MF_00493"/>
    </source>
</evidence>
<dbReference type="InterPro" id="IPR018225">
    <property type="entry name" value="Transaldolase_AS"/>
</dbReference>
<dbReference type="PIRSF" id="PIRSF036915">
    <property type="entry name" value="Trnald_Bac_Plnt"/>
    <property type="match status" value="1"/>
</dbReference>
<evidence type="ECO:0000313" key="13">
    <source>
        <dbReference type="Proteomes" id="UP001363460"/>
    </source>
</evidence>
<dbReference type="PROSITE" id="PS00958">
    <property type="entry name" value="TRANSALDOLASE_2"/>
    <property type="match status" value="1"/>
</dbReference>
<dbReference type="EC" id="2.2.1.2" evidence="5 11"/>
<evidence type="ECO:0000256" key="2">
    <source>
        <dbReference type="ARBA" id="ARBA00004496"/>
    </source>
</evidence>
<dbReference type="NCBIfam" id="NF002881">
    <property type="entry name" value="PRK03343.1"/>
    <property type="match status" value="1"/>
</dbReference>
<dbReference type="RefSeq" id="WP_338575144.1">
    <property type="nucleotide sequence ID" value="NZ_CP146369.1"/>
</dbReference>
<dbReference type="InterPro" id="IPR004732">
    <property type="entry name" value="Transaldolase_2"/>
</dbReference>
<keyword evidence="13" id="KW-1185">Reference proteome</keyword>
<gene>
    <name evidence="11 12" type="primary">tal</name>
    <name evidence="12" type="ORF">V8J38_09120</name>
</gene>
<evidence type="ECO:0000256" key="8">
    <source>
        <dbReference type="ARBA" id="ARBA00023126"/>
    </source>
</evidence>
<evidence type="ECO:0000256" key="9">
    <source>
        <dbReference type="ARBA" id="ARBA00023270"/>
    </source>
</evidence>
<proteinExistence type="inferred from homology"/>
<keyword evidence="9 11" id="KW-0704">Schiff base</keyword>
<comment type="function">
    <text evidence="1 11">Transaldolase is important for the balance of metabolites in the pentose-phosphate pathway.</text>
</comment>
<dbReference type="SUPFAM" id="SSF51569">
    <property type="entry name" value="Aldolase"/>
    <property type="match status" value="1"/>
</dbReference>
<comment type="subcellular location">
    <subcellularLocation>
        <location evidence="2 11">Cytoplasm</location>
    </subcellularLocation>
</comment>
<evidence type="ECO:0000256" key="7">
    <source>
        <dbReference type="ARBA" id="ARBA00022679"/>
    </source>
</evidence>
<dbReference type="InterPro" id="IPR013785">
    <property type="entry name" value="Aldolase_TIM"/>
</dbReference>
<dbReference type="HAMAP" id="MF_00493">
    <property type="entry name" value="Transaldolase_2"/>
    <property type="match status" value="1"/>
</dbReference>
<evidence type="ECO:0000256" key="5">
    <source>
        <dbReference type="ARBA" id="ARBA00013151"/>
    </source>
</evidence>
<keyword evidence="8 11" id="KW-0570">Pentose shunt</keyword>
<evidence type="ECO:0000313" key="12">
    <source>
        <dbReference type="EMBL" id="WWT53431.1"/>
    </source>
</evidence>
<evidence type="ECO:0000256" key="4">
    <source>
        <dbReference type="ARBA" id="ARBA00008426"/>
    </source>
</evidence>
<dbReference type="GO" id="GO:0004801">
    <property type="term" value="F:transaldolase activity"/>
    <property type="evidence" value="ECO:0007669"/>
    <property type="project" value="UniProtKB-EC"/>
</dbReference>
<protein>
    <recommendedName>
        <fullName evidence="5 11">Transaldolase</fullName>
        <ecNumber evidence="5 11">2.2.1.2</ecNumber>
    </recommendedName>
</protein>
<dbReference type="CDD" id="cd00955">
    <property type="entry name" value="Transaldolase_like"/>
    <property type="match status" value="1"/>
</dbReference>
<dbReference type="EMBL" id="CP146369">
    <property type="protein sequence ID" value="WWT53431.1"/>
    <property type="molecule type" value="Genomic_DNA"/>
</dbReference>
<dbReference type="Proteomes" id="UP001363460">
    <property type="component" value="Chromosome"/>
</dbReference>
<dbReference type="PANTHER" id="PTHR10683:SF31">
    <property type="entry name" value="TRANSALDOLASE"/>
    <property type="match status" value="1"/>
</dbReference>
<comment type="pathway">
    <text evidence="3 11">Carbohydrate degradation; pentose phosphate pathway; D-glyceraldehyde 3-phosphate and beta-D-fructose 6-phosphate from D-ribose 5-phosphate and D-xylulose 5-phosphate (non-oxidative stage): step 2/3.</text>
</comment>
<evidence type="ECO:0000256" key="1">
    <source>
        <dbReference type="ARBA" id="ARBA00003518"/>
    </source>
</evidence>
<evidence type="ECO:0000256" key="6">
    <source>
        <dbReference type="ARBA" id="ARBA00022490"/>
    </source>
</evidence>
<organism evidence="12 13">
    <name type="scientific">Brevundimonas olei</name>
    <dbReference type="NCBI Taxonomy" id="657642"/>
    <lineage>
        <taxon>Bacteria</taxon>
        <taxon>Pseudomonadati</taxon>
        <taxon>Pseudomonadota</taxon>
        <taxon>Alphaproteobacteria</taxon>
        <taxon>Caulobacterales</taxon>
        <taxon>Caulobacteraceae</taxon>
        <taxon>Brevundimonas</taxon>
    </lineage>
</organism>
<keyword evidence="6 11" id="KW-0963">Cytoplasm</keyword>
<sequence>MTPLRQLEACGQAIWLDYLKRSLIQDGGLKALIDDDGLKGVTSNPSIFEKAIAGTDEYAEAISAFLAKGDHSVSDIYEHLAIADIQAAAAVLRPVFDRTEGRDGYISLECSPYLADDTQATIVEAMRLHQAIDRPNVMIKVPATPAGIPAIRELTGRGLNINITLLFSLAVYEQVVEAYLSGLEQWRQAGGDLSRIASVASFFLSRIDTEVDKRLDALEDKALADGLRGQAAIASATLAYNRYQALFSSPRWQTLAAAGARTQRLLWASTSTKNPAYKDTLYAEAVIGRDTVDTLPPATLDAFRDHGVVVPDAIERGVDDARALLIALEQHGVSMQAATDALVVDGVRQFTDAFDKLFVALARRRDVHLANPRRS</sequence>
<name>A0ABZ2I710_9CAUL</name>
<dbReference type="PROSITE" id="PS01054">
    <property type="entry name" value="TRANSALDOLASE_1"/>
    <property type="match status" value="1"/>
</dbReference>
<feature type="active site" description="Schiff-base intermediate with substrate" evidence="11">
    <location>
        <position position="140"/>
    </location>
</feature>
<reference evidence="12 13" key="1">
    <citation type="submission" date="2024-02" db="EMBL/GenBank/DDBJ databases">
        <title>Distribution and functional of Brevundimonas-related endobacteria within Verticillium dahliae.</title>
        <authorList>
            <person name="Zeng H."/>
        </authorList>
    </citation>
    <scope>NUCLEOTIDE SEQUENCE [LARGE SCALE GENOMIC DNA]</scope>
    <source>
        <strain evidence="12 13">TRM 44200</strain>
    </source>
</reference>
<accession>A0ABZ2I710</accession>
<dbReference type="NCBIfam" id="TIGR00876">
    <property type="entry name" value="tal_mycobact"/>
    <property type="match status" value="1"/>
</dbReference>
<dbReference type="Pfam" id="PF00923">
    <property type="entry name" value="TAL_FSA"/>
    <property type="match status" value="1"/>
</dbReference>
<dbReference type="Gene3D" id="3.20.20.70">
    <property type="entry name" value="Aldolase class I"/>
    <property type="match status" value="1"/>
</dbReference>
<keyword evidence="7 11" id="KW-0808">Transferase</keyword>
<comment type="catalytic activity">
    <reaction evidence="10 11">
        <text>D-sedoheptulose 7-phosphate + D-glyceraldehyde 3-phosphate = D-erythrose 4-phosphate + beta-D-fructose 6-phosphate</text>
        <dbReference type="Rhea" id="RHEA:17053"/>
        <dbReference type="ChEBI" id="CHEBI:16897"/>
        <dbReference type="ChEBI" id="CHEBI:57483"/>
        <dbReference type="ChEBI" id="CHEBI:57634"/>
        <dbReference type="ChEBI" id="CHEBI:59776"/>
        <dbReference type="EC" id="2.2.1.2"/>
    </reaction>
</comment>
<dbReference type="InterPro" id="IPR001585">
    <property type="entry name" value="TAL/FSA"/>
</dbReference>
<dbReference type="PANTHER" id="PTHR10683">
    <property type="entry name" value="TRANSALDOLASE"/>
    <property type="match status" value="1"/>
</dbReference>
<evidence type="ECO:0000256" key="3">
    <source>
        <dbReference type="ARBA" id="ARBA00004857"/>
    </source>
</evidence>
<evidence type="ECO:0000256" key="10">
    <source>
        <dbReference type="ARBA" id="ARBA00048810"/>
    </source>
</evidence>
<comment type="similarity">
    <text evidence="4 11">Belongs to the transaldolase family. Type 2 subfamily.</text>
</comment>